<dbReference type="OrthoDB" id="9796786at2"/>
<evidence type="ECO:0000259" key="1">
    <source>
        <dbReference type="Pfam" id="PF06114"/>
    </source>
</evidence>
<gene>
    <name evidence="2" type="ORF">FCE95_09025</name>
</gene>
<feature type="domain" description="IrrE N-terminal-like" evidence="1">
    <location>
        <begin position="53"/>
        <end position="176"/>
    </location>
</feature>
<proteinExistence type="predicted"/>
<dbReference type="PANTHER" id="PTHR43236">
    <property type="entry name" value="ANTITOXIN HIGA1"/>
    <property type="match status" value="1"/>
</dbReference>
<evidence type="ECO:0000313" key="2">
    <source>
        <dbReference type="EMBL" id="TKR30269.1"/>
    </source>
</evidence>
<reference evidence="2 3" key="1">
    <citation type="submission" date="2019-04" db="EMBL/GenBank/DDBJ databases">
        <title>Reference strain of H23.</title>
        <authorList>
            <person name="Luo X."/>
        </authorList>
    </citation>
    <scope>NUCLEOTIDE SEQUENCE [LARGE SCALE GENOMIC DNA]</scope>
    <source>
        <strain evidence="2 3">H23</strain>
    </source>
</reference>
<comment type="caution">
    <text evidence="2">The sequence shown here is derived from an EMBL/GenBank/DDBJ whole genome shotgun (WGS) entry which is preliminary data.</text>
</comment>
<protein>
    <submittedName>
        <fullName evidence="2">ImmA/IrrE family metallo-endopeptidase</fullName>
    </submittedName>
</protein>
<dbReference type="RefSeq" id="WP_137266699.1">
    <property type="nucleotide sequence ID" value="NZ_SZUA01000002.1"/>
</dbReference>
<dbReference type="EMBL" id="SZUA01000002">
    <property type="protein sequence ID" value="TKR30269.1"/>
    <property type="molecule type" value="Genomic_DNA"/>
</dbReference>
<evidence type="ECO:0000313" key="3">
    <source>
        <dbReference type="Proteomes" id="UP000308707"/>
    </source>
</evidence>
<dbReference type="PANTHER" id="PTHR43236:SF2">
    <property type="entry name" value="BLL0069 PROTEIN"/>
    <property type="match status" value="1"/>
</dbReference>
<keyword evidence="3" id="KW-1185">Reference proteome</keyword>
<dbReference type="Proteomes" id="UP000308707">
    <property type="component" value="Unassembled WGS sequence"/>
</dbReference>
<name>A0A4U5JV24_9GAMM</name>
<dbReference type="InterPro" id="IPR010359">
    <property type="entry name" value="IrrE_HExxH"/>
</dbReference>
<sequence>MIDELTPSKAAYKFTHVLDLFSQVHGTARFPIDIVALAMDAANQFGWKDPITQVEAANIQKFEGALFANDERSKWCLLYNSAMKSPGRIRFTQAHELGHYVLHRQQRNAFNCAEDDVVNREAHEATIEAQADSFAATLLMPLNDFRSQMNDAENFEGLGACAERYGVSLTAATLRWLKNTDRQAVLVVHRDGYMRWAYSSNAAARNGAFFRSRQQLVEVPSQSLAANELVLTERTGVEVSARTWFPHAPENLALREMKLTATDYDTTMTLLVLPRGMSAWPPWQDREVAR</sequence>
<dbReference type="AlphaFoldDB" id="A0A4U5JV24"/>
<organism evidence="2 3">
    <name type="scientific">Luteimonas gilva</name>
    <dbReference type="NCBI Taxonomy" id="2572684"/>
    <lineage>
        <taxon>Bacteria</taxon>
        <taxon>Pseudomonadati</taxon>
        <taxon>Pseudomonadota</taxon>
        <taxon>Gammaproteobacteria</taxon>
        <taxon>Lysobacterales</taxon>
        <taxon>Lysobacteraceae</taxon>
        <taxon>Luteimonas</taxon>
    </lineage>
</organism>
<dbReference type="Pfam" id="PF06114">
    <property type="entry name" value="Peptidase_M78"/>
    <property type="match status" value="1"/>
</dbReference>
<dbReference type="InterPro" id="IPR052345">
    <property type="entry name" value="Rad_response_metalloprotease"/>
</dbReference>
<dbReference type="Gene3D" id="1.10.10.2910">
    <property type="match status" value="1"/>
</dbReference>
<accession>A0A4U5JV24</accession>